<dbReference type="SUPFAM" id="SSF56059">
    <property type="entry name" value="Glutathione synthetase ATP-binding domain-like"/>
    <property type="match status" value="1"/>
</dbReference>
<organism evidence="3 4">
    <name type="scientific">Aquincola agrisoli</name>
    <dbReference type="NCBI Taxonomy" id="3119538"/>
    <lineage>
        <taxon>Bacteria</taxon>
        <taxon>Pseudomonadati</taxon>
        <taxon>Pseudomonadota</taxon>
        <taxon>Betaproteobacteria</taxon>
        <taxon>Burkholderiales</taxon>
        <taxon>Sphaerotilaceae</taxon>
        <taxon>Aquincola</taxon>
    </lineage>
</organism>
<dbReference type="AlphaFoldDB" id="A0AAW9QHQ0"/>
<dbReference type="Proteomes" id="UP001336250">
    <property type="component" value="Unassembled WGS sequence"/>
</dbReference>
<keyword evidence="4" id="KW-1185">Reference proteome</keyword>
<dbReference type="EMBL" id="JAZIBG010000043">
    <property type="protein sequence ID" value="MEF7616372.1"/>
    <property type="molecule type" value="Genomic_DNA"/>
</dbReference>
<evidence type="ECO:0000313" key="3">
    <source>
        <dbReference type="EMBL" id="MEF7616372.1"/>
    </source>
</evidence>
<dbReference type="InterPro" id="IPR051680">
    <property type="entry name" value="ATP-dep_Glu-Cys_Ligase-2"/>
</dbReference>
<feature type="domain" description="DUF403" evidence="1">
    <location>
        <begin position="517"/>
        <end position="833"/>
    </location>
</feature>
<gene>
    <name evidence="3" type="ORF">V4F39_20825</name>
</gene>
<dbReference type="Pfam" id="PF14403">
    <property type="entry name" value="CP_ATPgrasp_2"/>
    <property type="match status" value="1"/>
</dbReference>
<dbReference type="PANTHER" id="PTHR34595:SF2">
    <property type="entry name" value="BLR2978 PROTEIN"/>
    <property type="match status" value="1"/>
</dbReference>
<reference evidence="3 4" key="1">
    <citation type="submission" date="2024-02" db="EMBL/GenBank/DDBJ databases">
        <title>Genome sequence of Aquincola sp. MAHUQ-54.</title>
        <authorList>
            <person name="Huq M.A."/>
        </authorList>
    </citation>
    <scope>NUCLEOTIDE SEQUENCE [LARGE SCALE GENOMIC DNA]</scope>
    <source>
        <strain evidence="3 4">MAHUQ-54</strain>
    </source>
</reference>
<accession>A0AAW9QHQ0</accession>
<proteinExistence type="predicted"/>
<sequence>MPSHRAPTPPLGLLAQLELPDPDSYDELRAADGSLRPAWQHFLRWLPPGESPADFDRRLELIGQQIRVDGVTHNVYDGEGGAARPWSLELLPLLIEPADWAVIERGITQRARLLDTMMADVYGPQTLLAESLLPPALLYRHPGYLRPLHGVRPPGGLHLHIAAFDLARSADGTWWVISQRTQGPSGLGYVLHNRLIISRLFPEAFREMRVQHIASSYRRLLDTVESQAREVAGGTPRVVLLTSGPYNETYFEHAYLARYLGVPLVEGSDLTVRADRLYLRTVAGLEPVHGVLRRLDDDFCDPLELRPDSTLGVPGLLQAVRAGNVVVANALGSGFLESPAIQGFLPAISRRLLGEELAMPSLPSWWCGEAAAFDAVRPDLAECVIRPAFPAPGQPRATLPGEARVAEWIERIESDPDAWMAQGRLLLARTPLWRDGAPKAGAAMLRVYAIADTQRRWHLLPGGMTRVATRSPLSVSMQHGGSSLDTWVVTDGPVDTFSMLPQRLRVDDIATRRRPVSSRTAENLFWLGRYTERTEQAVRLARALLNMIDADSDPPPQVLDALCALAIYNGLAAPGTPSATRAPQLFERSVLAALASGARKRNLASIARHIASLEYAASALRDRLSPEQANLLRHMGEEFNAQFAPHGTQVPTVAQAMPALDRLTVQLAAVTGTQTDRMTRDHGWRLLTVGRLIERLTGIAHTMRTLLDHDALRSAAGIDLVLELFDSTITFRSRYQRHEDLLALVDLLVLDDANPRAFAGTLRRLRTELGKLPGTAAALASLRERLPAEGAGIALDDLRDLDDDAVQAQVSALAERLLQAGLRLSDDVGQRYFAHAEGGDRLQRV</sequence>
<evidence type="ECO:0000313" key="4">
    <source>
        <dbReference type="Proteomes" id="UP001336250"/>
    </source>
</evidence>
<comment type="caution">
    <text evidence="3">The sequence shown here is derived from an EMBL/GenBank/DDBJ whole genome shotgun (WGS) entry which is preliminary data.</text>
</comment>
<dbReference type="InterPro" id="IPR007296">
    <property type="entry name" value="DUF403"/>
</dbReference>
<dbReference type="RefSeq" id="WP_332291851.1">
    <property type="nucleotide sequence ID" value="NZ_JAZIBG010000043.1"/>
</dbReference>
<dbReference type="InterPro" id="IPR025841">
    <property type="entry name" value="CP_ATPgrasp_2"/>
</dbReference>
<evidence type="ECO:0000259" key="1">
    <source>
        <dbReference type="Pfam" id="PF04168"/>
    </source>
</evidence>
<dbReference type="Pfam" id="PF04168">
    <property type="entry name" value="Alpha-E"/>
    <property type="match status" value="1"/>
</dbReference>
<feature type="domain" description="Circularly permuted ATP-grasp type 2" evidence="2">
    <location>
        <begin position="92"/>
        <end position="468"/>
    </location>
</feature>
<dbReference type="Gene3D" id="3.40.50.11290">
    <property type="match status" value="1"/>
</dbReference>
<dbReference type="PANTHER" id="PTHR34595">
    <property type="entry name" value="BLR5612 PROTEIN"/>
    <property type="match status" value="1"/>
</dbReference>
<protein>
    <submittedName>
        <fullName evidence="3">Circularly permuted type 2 ATP-grasp protein</fullName>
    </submittedName>
</protein>
<evidence type="ECO:0000259" key="2">
    <source>
        <dbReference type="Pfam" id="PF14403"/>
    </source>
</evidence>
<name>A0AAW9QHQ0_9BURK</name>